<proteinExistence type="predicted"/>
<accession>A0A7C3EL94</accession>
<dbReference type="EMBL" id="DSTU01000002">
    <property type="protein sequence ID" value="HFJ53249.1"/>
    <property type="molecule type" value="Genomic_DNA"/>
</dbReference>
<reference evidence="2" key="1">
    <citation type="journal article" date="2020" name="mSystems">
        <title>Genome- and Community-Level Interaction Insights into Carbon Utilization and Element Cycling Functions of Hydrothermarchaeota in Hydrothermal Sediment.</title>
        <authorList>
            <person name="Zhou Z."/>
            <person name="Liu Y."/>
            <person name="Xu W."/>
            <person name="Pan J."/>
            <person name="Luo Z.H."/>
            <person name="Li M."/>
        </authorList>
    </citation>
    <scope>NUCLEOTIDE SEQUENCE [LARGE SCALE GENOMIC DNA]</scope>
    <source>
        <strain evidence="1">SpSt-265</strain>
        <strain evidence="2">SpSt-465</strain>
    </source>
</reference>
<organism evidence="2">
    <name type="scientific">candidate division WOR-3 bacterium</name>
    <dbReference type="NCBI Taxonomy" id="2052148"/>
    <lineage>
        <taxon>Bacteria</taxon>
        <taxon>Bacteria division WOR-3</taxon>
    </lineage>
</organism>
<evidence type="ECO:0000313" key="2">
    <source>
        <dbReference type="EMBL" id="HFJ53249.1"/>
    </source>
</evidence>
<sequence length="257" mass="29863">MKKTEIRSLFHRWRHQLEQQLDHYDEQSLLDRTAARLQVRTLPRLLRRLRRFRENPEKLRLGSRLDLLLLLLYAPGRTGRFAEPLLGMTRITKLLFIALNELKLGQLVPRPYRFVPYKLGPFAPEIYQDLELLISAGLVRAVSLEPDGTPVLSTDAKTIRQLLKLNSGVSRTERLDAASLLFELTPQGRALARRLYQLAVRRQRPLGPGLKILKARFGTLPLSRLLRYVYRRYPEYTTRSQIIDRILTPSQPEPPEA</sequence>
<dbReference type="EMBL" id="DSLG01000006">
    <property type="protein sequence ID" value="HEA87448.1"/>
    <property type="molecule type" value="Genomic_DNA"/>
</dbReference>
<protein>
    <submittedName>
        <fullName evidence="2">Uncharacterized protein</fullName>
    </submittedName>
</protein>
<dbReference type="AlphaFoldDB" id="A0A7C3EL94"/>
<gene>
    <name evidence="1" type="ORF">ENP94_05490</name>
    <name evidence="2" type="ORF">ENS16_00965</name>
</gene>
<evidence type="ECO:0000313" key="1">
    <source>
        <dbReference type="EMBL" id="HEA87448.1"/>
    </source>
</evidence>
<comment type="caution">
    <text evidence="2">The sequence shown here is derived from an EMBL/GenBank/DDBJ whole genome shotgun (WGS) entry which is preliminary data.</text>
</comment>
<name>A0A7C3EL94_UNCW3</name>